<dbReference type="GO" id="GO:0008703">
    <property type="term" value="F:5-amino-6-(5-phosphoribosylamino)uracil reductase activity"/>
    <property type="evidence" value="ECO:0007669"/>
    <property type="project" value="InterPro"/>
</dbReference>
<dbReference type="Gene3D" id="3.40.430.10">
    <property type="entry name" value="Dihydrofolate Reductase, subunit A"/>
    <property type="match status" value="1"/>
</dbReference>
<dbReference type="PANTHER" id="PTHR38011:SF7">
    <property type="entry name" value="2,5-DIAMINO-6-RIBOSYLAMINO-4(3H)-PYRIMIDINONE 5'-PHOSPHATE REDUCTASE"/>
    <property type="match status" value="1"/>
</dbReference>
<keyword evidence="2" id="KW-0521">NADP</keyword>
<dbReference type="AlphaFoldDB" id="A0A1H5E1P1"/>
<dbReference type="SUPFAM" id="SSF53597">
    <property type="entry name" value="Dihydrofolate reductase-like"/>
    <property type="match status" value="1"/>
</dbReference>
<keyword evidence="3" id="KW-0560">Oxidoreductase</keyword>
<dbReference type="Proteomes" id="UP000182725">
    <property type="component" value="Unassembled WGS sequence"/>
</dbReference>
<name>A0A1H5E1P1_9MICC</name>
<dbReference type="PANTHER" id="PTHR38011">
    <property type="entry name" value="DIHYDROFOLATE REDUCTASE FAMILY PROTEIN (AFU_ORTHOLOGUE AFUA_8G06820)"/>
    <property type="match status" value="1"/>
</dbReference>
<proteinExistence type="predicted"/>
<evidence type="ECO:0000256" key="1">
    <source>
        <dbReference type="ARBA" id="ARBA00005104"/>
    </source>
</evidence>
<protein>
    <submittedName>
        <fullName evidence="5">Pyrimidine reductase, riboflavin biosynthesis</fullName>
    </submittedName>
</protein>
<dbReference type="InterPro" id="IPR050765">
    <property type="entry name" value="Riboflavin_Biosynth_HTPR"/>
</dbReference>
<dbReference type="InterPro" id="IPR002734">
    <property type="entry name" value="RibDG_C"/>
</dbReference>
<dbReference type="GO" id="GO:0009231">
    <property type="term" value="P:riboflavin biosynthetic process"/>
    <property type="evidence" value="ECO:0007669"/>
    <property type="project" value="InterPro"/>
</dbReference>
<sequence length="257" mass="27286">MIERLFPRPALLSGADLDQELLAPPSEHRMAGRPWVSFDFISSLDGAATLDGLSGKLGNAWDLRVFSLLRQSADVILVGAATIRAEGYGGELLSAAAQQWRLENWLAAHPPVAIVSGSLNLDPALEVFTQAPVRPLILTLESALTASEPDHVAALAEVAEIITVGTDVLDPELVISVLAARNYQRIHSEGGPTLLGTFAAAGKVDELNLTVSPLLVSGRAGRIAHGPETSAATSTMELTRILKAESMLFLRYVRPVG</sequence>
<feature type="domain" description="Bacterial bifunctional deaminase-reductase C-terminal" evidence="4">
    <location>
        <begin position="34"/>
        <end position="241"/>
    </location>
</feature>
<comment type="pathway">
    <text evidence="1">Cofactor biosynthesis; riboflavin biosynthesis.</text>
</comment>
<dbReference type="InterPro" id="IPR024072">
    <property type="entry name" value="DHFR-like_dom_sf"/>
</dbReference>
<dbReference type="RefSeq" id="WP_083360515.1">
    <property type="nucleotide sequence ID" value="NZ_FNTV01000001.1"/>
</dbReference>
<organism evidence="5 6">
    <name type="scientific">Arthrobacter alpinus</name>
    <dbReference type="NCBI Taxonomy" id="656366"/>
    <lineage>
        <taxon>Bacteria</taxon>
        <taxon>Bacillati</taxon>
        <taxon>Actinomycetota</taxon>
        <taxon>Actinomycetes</taxon>
        <taxon>Micrococcales</taxon>
        <taxon>Micrococcaceae</taxon>
        <taxon>Arthrobacter</taxon>
    </lineage>
</organism>
<evidence type="ECO:0000259" key="4">
    <source>
        <dbReference type="Pfam" id="PF01872"/>
    </source>
</evidence>
<gene>
    <name evidence="5" type="ORF">SAMN04489740_0123</name>
</gene>
<dbReference type="Pfam" id="PF01872">
    <property type="entry name" value="RibD_C"/>
    <property type="match status" value="1"/>
</dbReference>
<evidence type="ECO:0000313" key="5">
    <source>
        <dbReference type="EMBL" id="SED84964.1"/>
    </source>
</evidence>
<accession>A0A1H5E1P1</accession>
<evidence type="ECO:0000313" key="6">
    <source>
        <dbReference type="Proteomes" id="UP000182725"/>
    </source>
</evidence>
<evidence type="ECO:0000256" key="2">
    <source>
        <dbReference type="ARBA" id="ARBA00022857"/>
    </source>
</evidence>
<reference evidence="5 6" key="1">
    <citation type="submission" date="2016-10" db="EMBL/GenBank/DDBJ databases">
        <authorList>
            <person name="de Groot N.N."/>
        </authorList>
    </citation>
    <scope>NUCLEOTIDE SEQUENCE [LARGE SCALE GENOMIC DNA]</scope>
    <source>
        <strain evidence="5 6">DSM 22274</strain>
    </source>
</reference>
<dbReference type="EMBL" id="FNTV01000001">
    <property type="protein sequence ID" value="SED84964.1"/>
    <property type="molecule type" value="Genomic_DNA"/>
</dbReference>
<evidence type="ECO:0000256" key="3">
    <source>
        <dbReference type="ARBA" id="ARBA00023002"/>
    </source>
</evidence>